<feature type="transmembrane region" description="Helical" evidence="1">
    <location>
        <begin position="175"/>
        <end position="203"/>
    </location>
</feature>
<keyword evidence="1" id="KW-1133">Transmembrane helix</keyword>
<feature type="transmembrane region" description="Helical" evidence="1">
    <location>
        <begin position="135"/>
        <end position="163"/>
    </location>
</feature>
<protein>
    <submittedName>
        <fullName evidence="2">Uncharacterized protein</fullName>
    </submittedName>
</protein>
<accession>A0AAP0SCK3</accession>
<gene>
    <name evidence="2" type="ORF">L1049_021255</name>
</gene>
<feature type="transmembrane region" description="Helical" evidence="1">
    <location>
        <begin position="89"/>
        <end position="114"/>
    </location>
</feature>
<comment type="caution">
    <text evidence="2">The sequence shown here is derived from an EMBL/GenBank/DDBJ whole genome shotgun (WGS) entry which is preliminary data.</text>
</comment>
<reference evidence="2 3" key="1">
    <citation type="journal article" date="2024" name="Plant J.">
        <title>Genome sequences and population genomics reveal climatic adaptation and genomic divergence between two closely related sweetgum species.</title>
        <authorList>
            <person name="Xu W.Q."/>
            <person name="Ren C.Q."/>
            <person name="Zhang X.Y."/>
            <person name="Comes H.P."/>
            <person name="Liu X.H."/>
            <person name="Li Y.G."/>
            <person name="Kettle C.J."/>
            <person name="Jalonen R."/>
            <person name="Gaisberger H."/>
            <person name="Ma Y.Z."/>
            <person name="Qiu Y.X."/>
        </authorList>
    </citation>
    <scope>NUCLEOTIDE SEQUENCE [LARGE SCALE GENOMIC DNA]</scope>
    <source>
        <strain evidence="2">Hangzhou</strain>
    </source>
</reference>
<dbReference type="EMBL" id="JBBPBK010000001">
    <property type="protein sequence ID" value="KAK9293264.1"/>
    <property type="molecule type" value="Genomic_DNA"/>
</dbReference>
<keyword evidence="1" id="KW-0812">Transmembrane</keyword>
<feature type="transmembrane region" description="Helical" evidence="1">
    <location>
        <begin position="23"/>
        <end position="43"/>
    </location>
</feature>
<feature type="transmembrane region" description="Helical" evidence="1">
    <location>
        <begin position="224"/>
        <end position="250"/>
    </location>
</feature>
<keyword evidence="3" id="KW-1185">Reference proteome</keyword>
<organism evidence="2 3">
    <name type="scientific">Liquidambar formosana</name>
    <name type="common">Formosan gum</name>
    <dbReference type="NCBI Taxonomy" id="63359"/>
    <lineage>
        <taxon>Eukaryota</taxon>
        <taxon>Viridiplantae</taxon>
        <taxon>Streptophyta</taxon>
        <taxon>Embryophyta</taxon>
        <taxon>Tracheophyta</taxon>
        <taxon>Spermatophyta</taxon>
        <taxon>Magnoliopsida</taxon>
        <taxon>eudicotyledons</taxon>
        <taxon>Gunneridae</taxon>
        <taxon>Pentapetalae</taxon>
        <taxon>Saxifragales</taxon>
        <taxon>Altingiaceae</taxon>
        <taxon>Liquidambar</taxon>
    </lineage>
</organism>
<dbReference type="PANTHER" id="PTHR33133">
    <property type="entry name" value="OS08G0107100 PROTEIN-RELATED"/>
    <property type="match status" value="1"/>
</dbReference>
<evidence type="ECO:0000313" key="3">
    <source>
        <dbReference type="Proteomes" id="UP001415857"/>
    </source>
</evidence>
<evidence type="ECO:0000256" key="1">
    <source>
        <dbReference type="SAM" id="Phobius"/>
    </source>
</evidence>
<sequence length="326" mass="37186">MQSLGFFGIFKDSFKIIFSWKKIFSQITLALILPLSFIFLANIEMSELFYSKFLHRHALPEIVPGTSTYYRLSNSISSKWTVFWLLFKAAYLTIILILSLLSTAAVVFTIACIYAGKEFTFKKVMSVVPKVWKRLMVTFLWYFLVAFCYNILVIVAFVLWYTWTSNASPGIGLTVFVLLLILYLMGLVYMSIIWQLASVVTVLEDSYGIQAMKRSKALVKGKMGVAIGIFLLLNLFFGGTLLTFEIFGVYAFEGIIIRMGFGIGCLLLLVWLILIGLTLQTVLYFVCKSYHHEIIDKSSLEYRLEVYLGEYVDLKANNVQLGECHV</sequence>
<dbReference type="Proteomes" id="UP001415857">
    <property type="component" value="Unassembled WGS sequence"/>
</dbReference>
<feature type="transmembrane region" description="Helical" evidence="1">
    <location>
        <begin position="256"/>
        <end position="287"/>
    </location>
</feature>
<dbReference type="PANTHER" id="PTHR33133:SF5">
    <property type="entry name" value="OS08G0107100 PROTEIN"/>
    <property type="match status" value="1"/>
</dbReference>
<dbReference type="AlphaFoldDB" id="A0AAP0SCK3"/>
<evidence type="ECO:0000313" key="2">
    <source>
        <dbReference type="EMBL" id="KAK9293264.1"/>
    </source>
</evidence>
<name>A0AAP0SCK3_LIQFO</name>
<keyword evidence="1" id="KW-0472">Membrane</keyword>
<proteinExistence type="predicted"/>